<evidence type="ECO:0000256" key="1">
    <source>
        <dbReference type="SAM" id="Coils"/>
    </source>
</evidence>
<accession>A0ABU5L7C8</accession>
<proteinExistence type="predicted"/>
<keyword evidence="1" id="KW-0175">Coiled coil</keyword>
<dbReference type="Proteomes" id="UP001293791">
    <property type="component" value="Unassembled WGS sequence"/>
</dbReference>
<name>A0ABU5L7C8_9RICK</name>
<sequence>MYFMQSGQELGYKQDEAIDYQMQSLKSKLMIYGDSFLKINSHEKTMVDILQPFYDILCNVSAVWGALVKSGGSAKASDEAKLREIAAHFKKLEDRWFAYKGKCEELSALPNAKVISKSIKDLGSKLGDQDSMRTQIKEELRVKQRMEMIIKDVLKASDEFNKEKERIGVKFNKVKEEFEAEFNKVKEGFEAEFNEVKERIPEGFSLIEWSAALGTKAAMEMISKQGRSVLEGNKRILDGKKRIREWNKRISEWNKRISEWNKRISEWNKRIRETIANEKEMIAKEGEIMVNEIAKEGEIMVNEIAKEGEIMVNEIAKEEEMIAKLEYIVAVRDAIYGYLYELYSKALYQIIASTQQPVIDELQINTQLNQMIEQRTQAIEKQMSELQAQAGRVKELQEGMTNDTRMLQTELHVLQTFLRSQRRQDNSLRDAVIQLLSDVLLLLPKIISGLIQYNRSGTTDATVLDSCRAQVGELISNQPVGSRSIDALNEYAASRTHGR</sequence>
<gene>
    <name evidence="2" type="ORF">Cyrtocomes_00128</name>
</gene>
<protein>
    <submittedName>
        <fullName evidence="2">Uncharacterized protein</fullName>
    </submittedName>
</protein>
<evidence type="ECO:0000313" key="3">
    <source>
        <dbReference type="Proteomes" id="UP001293791"/>
    </source>
</evidence>
<dbReference type="EMBL" id="JARGYT010000004">
    <property type="protein sequence ID" value="MDZ5761770.1"/>
    <property type="molecule type" value="Genomic_DNA"/>
</dbReference>
<comment type="caution">
    <text evidence="2">The sequence shown here is derived from an EMBL/GenBank/DDBJ whole genome shotgun (WGS) entry which is preliminary data.</text>
</comment>
<evidence type="ECO:0000313" key="2">
    <source>
        <dbReference type="EMBL" id="MDZ5761770.1"/>
    </source>
</evidence>
<reference evidence="2 3" key="1">
    <citation type="submission" date="2023-02" db="EMBL/GenBank/DDBJ databases">
        <title>Host association and intracellularity evolved multiple times independently in the Rickettsiales.</title>
        <authorList>
            <person name="Castelli M."/>
            <person name="Nardi T."/>
            <person name="Gammuto L."/>
            <person name="Bellinzona G."/>
            <person name="Sabaneyeva E."/>
            <person name="Potekhin A."/>
            <person name="Serra V."/>
            <person name="Petroni G."/>
            <person name="Sassera D."/>
        </authorList>
    </citation>
    <scope>NUCLEOTIDE SEQUENCE [LARGE SCALE GENOMIC DNA]</scope>
    <source>
        <strain evidence="2 3">BOD18</strain>
    </source>
</reference>
<keyword evidence="3" id="KW-1185">Reference proteome</keyword>
<feature type="coiled-coil region" evidence="1">
    <location>
        <begin position="243"/>
        <end position="277"/>
    </location>
</feature>
<organism evidence="2 3">
    <name type="scientific">Candidatus Cyrtobacter comes</name>
    <dbReference type="NCBI Taxonomy" id="675776"/>
    <lineage>
        <taxon>Bacteria</taxon>
        <taxon>Pseudomonadati</taxon>
        <taxon>Pseudomonadota</taxon>
        <taxon>Alphaproteobacteria</taxon>
        <taxon>Rickettsiales</taxon>
        <taxon>Candidatus Midichloriaceae</taxon>
        <taxon>Candidatus Cyrtobacter</taxon>
    </lineage>
</organism>